<dbReference type="InterPro" id="IPR011057">
    <property type="entry name" value="Mss4-like_sf"/>
</dbReference>
<accession>A0A140DRA6</accession>
<dbReference type="Proteomes" id="UP000069771">
    <property type="component" value="Chromosome"/>
</dbReference>
<name>A0A140DRA6_9FIRM</name>
<evidence type="ECO:0000256" key="1">
    <source>
        <dbReference type="ARBA" id="ARBA00023002"/>
    </source>
</evidence>
<dbReference type="EC" id="1.8.4.12" evidence="3"/>
<dbReference type="STRING" id="1702221.AALO17_00490"/>
<dbReference type="NCBIfam" id="TIGR00357">
    <property type="entry name" value="peptide-methionine (R)-S-oxide reductase MsrB"/>
    <property type="match status" value="1"/>
</dbReference>
<comment type="similarity">
    <text evidence="3">Belongs to the MsrB Met sulfoxide reductase family.</text>
</comment>
<dbReference type="InterPro" id="IPR002579">
    <property type="entry name" value="Met_Sox_Rdtase_MsrB_dom"/>
</dbReference>
<dbReference type="Pfam" id="PF01641">
    <property type="entry name" value="SelR"/>
    <property type="match status" value="1"/>
</dbReference>
<gene>
    <name evidence="3" type="primary">msrB</name>
    <name evidence="5" type="ORF">AALO17_00490</name>
    <name evidence="6" type="ORF">BO223_01860</name>
</gene>
<feature type="active site" description="Nucleophile" evidence="3">
    <location>
        <position position="118"/>
    </location>
</feature>
<dbReference type="AlphaFoldDB" id="A0A140DRA6"/>
<evidence type="ECO:0000313" key="8">
    <source>
        <dbReference type="Proteomes" id="UP000186758"/>
    </source>
</evidence>
<proteinExistence type="inferred from homology"/>
<evidence type="ECO:0000256" key="2">
    <source>
        <dbReference type="ARBA" id="ARBA00048488"/>
    </source>
</evidence>
<dbReference type="GO" id="GO:0030091">
    <property type="term" value="P:protein repair"/>
    <property type="evidence" value="ECO:0007669"/>
    <property type="project" value="InterPro"/>
</dbReference>
<dbReference type="PANTHER" id="PTHR10173">
    <property type="entry name" value="METHIONINE SULFOXIDE REDUCTASE"/>
    <property type="match status" value="1"/>
</dbReference>
<dbReference type="GO" id="GO:0033743">
    <property type="term" value="F:peptide-methionine (R)-S-oxide reductase activity"/>
    <property type="evidence" value="ECO:0007669"/>
    <property type="project" value="UniProtKB-UniRule"/>
</dbReference>
<evidence type="ECO:0000259" key="4">
    <source>
        <dbReference type="PROSITE" id="PS51790"/>
    </source>
</evidence>
<keyword evidence="7" id="KW-1185">Reference proteome</keyword>
<evidence type="ECO:0000313" key="5">
    <source>
        <dbReference type="EMBL" id="AMK53183.1"/>
    </source>
</evidence>
<dbReference type="GO" id="GO:0006979">
    <property type="term" value="P:response to oxidative stress"/>
    <property type="evidence" value="ECO:0007669"/>
    <property type="project" value="InterPro"/>
</dbReference>
<evidence type="ECO:0000313" key="7">
    <source>
        <dbReference type="Proteomes" id="UP000069771"/>
    </source>
</evidence>
<dbReference type="Gene3D" id="2.170.150.20">
    <property type="entry name" value="Peptide methionine sulfoxide reductase"/>
    <property type="match status" value="1"/>
</dbReference>
<comment type="catalytic activity">
    <reaction evidence="2 3">
        <text>L-methionyl-[protein] + [thioredoxin]-disulfide + H2O = L-methionyl-(R)-S-oxide-[protein] + [thioredoxin]-dithiol</text>
        <dbReference type="Rhea" id="RHEA:24164"/>
        <dbReference type="Rhea" id="RHEA-COMP:10698"/>
        <dbReference type="Rhea" id="RHEA-COMP:10700"/>
        <dbReference type="Rhea" id="RHEA-COMP:12313"/>
        <dbReference type="Rhea" id="RHEA-COMP:12314"/>
        <dbReference type="ChEBI" id="CHEBI:15377"/>
        <dbReference type="ChEBI" id="CHEBI:16044"/>
        <dbReference type="ChEBI" id="CHEBI:29950"/>
        <dbReference type="ChEBI" id="CHEBI:45764"/>
        <dbReference type="ChEBI" id="CHEBI:50058"/>
        <dbReference type="EC" id="1.8.4.12"/>
    </reaction>
</comment>
<dbReference type="GO" id="GO:0005737">
    <property type="term" value="C:cytoplasm"/>
    <property type="evidence" value="ECO:0007669"/>
    <property type="project" value="TreeGrafter"/>
</dbReference>
<evidence type="ECO:0000313" key="6">
    <source>
        <dbReference type="EMBL" id="OLU46573.1"/>
    </source>
</evidence>
<dbReference type="HAMAP" id="MF_01400">
    <property type="entry name" value="MsrB"/>
    <property type="match status" value="1"/>
</dbReference>
<dbReference type="PANTHER" id="PTHR10173:SF59">
    <property type="entry name" value="PEPTIDE METHIONINE SULFOXIDE REDUCTASE MSRA_MSRB"/>
    <property type="match status" value="1"/>
</dbReference>
<dbReference type="EMBL" id="MPJZ01000027">
    <property type="protein sequence ID" value="OLU46573.1"/>
    <property type="molecule type" value="Genomic_DNA"/>
</dbReference>
<dbReference type="EMBL" id="CP011391">
    <property type="protein sequence ID" value="AMK53183.1"/>
    <property type="molecule type" value="Genomic_DNA"/>
</dbReference>
<dbReference type="SUPFAM" id="SSF51316">
    <property type="entry name" value="Mss4-like"/>
    <property type="match status" value="1"/>
</dbReference>
<dbReference type="KEGG" id="fro:AALO17_00490"/>
<dbReference type="OrthoDB" id="4174719at2"/>
<keyword evidence="1 3" id="KW-0560">Oxidoreductase</keyword>
<sequence>MNDTEKQNAIQALTPLQRAVTQEGATERPFTGQYDDFFEPGIYVDPVDGVPLFSSADKYNSGCGWPAFSKPVSSSALRTKTDLSHGMVRTEVRSSSADSHLGHVFPDGPAASGGLRYCINSAALRFIPESQMEKEGYGNWLPLVHRQ</sequence>
<comment type="caution">
    <text evidence="3">Lacks conserved residue(s) required for the propagation of feature annotation.</text>
</comment>
<reference evidence="6 8" key="2">
    <citation type="submission" date="2016-11" db="EMBL/GenBank/DDBJ databases">
        <title>Description of two novel members of the family Erysipelotrichaceae: Ileibacterium lipovorans gen. nov., sp. nov. and Dubosiella newyorkensis, gen. nov., sp. nov.</title>
        <authorList>
            <person name="Cox L.M."/>
            <person name="Sohn J."/>
            <person name="Tyrrell K.L."/>
            <person name="Citron D.M."/>
            <person name="Lawson P.A."/>
            <person name="Patel N.B."/>
            <person name="Iizumi T."/>
            <person name="Perez-Perez G.I."/>
            <person name="Goldstein E.J."/>
            <person name="Blaser M.J."/>
        </authorList>
    </citation>
    <scope>NUCLEOTIDE SEQUENCE [LARGE SCALE GENOMIC DNA]</scope>
    <source>
        <strain evidence="6 8">NYU-BL-K8</strain>
    </source>
</reference>
<dbReference type="PROSITE" id="PS51790">
    <property type="entry name" value="MSRB"/>
    <property type="match status" value="1"/>
</dbReference>
<dbReference type="FunFam" id="2.170.150.20:FF:000003">
    <property type="entry name" value="Peptide methionine sulfoxide reductase MsrB"/>
    <property type="match status" value="1"/>
</dbReference>
<feature type="domain" description="MsrB" evidence="4">
    <location>
        <begin position="6"/>
        <end position="129"/>
    </location>
</feature>
<dbReference type="Proteomes" id="UP000186758">
    <property type="component" value="Unassembled WGS sequence"/>
</dbReference>
<dbReference type="InterPro" id="IPR028427">
    <property type="entry name" value="Met_Sox_Rdtase_MsrB"/>
</dbReference>
<reference evidence="5 7" key="1">
    <citation type="journal article" date="2016" name="Gut Pathog.">
        <title>Whole genome sequencing of "Faecalibaculum rodentium" ALO17, isolated from C57BL/6J laboratory mouse feces.</title>
        <authorList>
            <person name="Lim S."/>
            <person name="Chang D.H."/>
            <person name="Ahn S."/>
            <person name="Kim B.C."/>
        </authorList>
    </citation>
    <scope>NUCLEOTIDE SEQUENCE [LARGE SCALE GENOMIC DNA]</scope>
    <source>
        <strain evidence="5 7">Alo17</strain>
    </source>
</reference>
<evidence type="ECO:0000256" key="3">
    <source>
        <dbReference type="HAMAP-Rule" id="MF_01400"/>
    </source>
</evidence>
<dbReference type="GeneID" id="78476972"/>
<protein>
    <recommendedName>
        <fullName evidence="3">Peptide methionine sulfoxide reductase MsrB</fullName>
        <ecNumber evidence="3">1.8.4.12</ecNumber>
    </recommendedName>
    <alternativeName>
        <fullName evidence="3">Peptide-methionine (R)-S-oxide reductase</fullName>
    </alternativeName>
</protein>
<organism evidence="5 7">
    <name type="scientific">Faecalibaculum rodentium</name>
    <dbReference type="NCBI Taxonomy" id="1702221"/>
    <lineage>
        <taxon>Bacteria</taxon>
        <taxon>Bacillati</taxon>
        <taxon>Bacillota</taxon>
        <taxon>Erysipelotrichia</taxon>
        <taxon>Erysipelotrichales</taxon>
        <taxon>Erysipelotrichaceae</taxon>
        <taxon>Faecalibaculum</taxon>
    </lineage>
</organism>
<dbReference type="PATRIC" id="fig|1702221.3.peg.48"/>
<dbReference type="RefSeq" id="WP_067554001.1">
    <property type="nucleotide sequence ID" value="NZ_CAJTBG010000010.1"/>
</dbReference>